<keyword evidence="2" id="KW-1185">Reference proteome</keyword>
<dbReference type="GeneID" id="66074536"/>
<protein>
    <submittedName>
        <fullName evidence="1">Uncharacterized protein</fullName>
    </submittedName>
</protein>
<gene>
    <name evidence="1" type="ORF">E1B28_005460</name>
</gene>
<reference evidence="1" key="1">
    <citation type="journal article" date="2021" name="Genome Biol. Evol.">
        <title>The assembled and annotated genome of the fairy-ring fungus Marasmius oreades.</title>
        <authorList>
            <person name="Hiltunen M."/>
            <person name="Ament-Velasquez S.L."/>
            <person name="Johannesson H."/>
        </authorList>
    </citation>
    <scope>NUCLEOTIDE SEQUENCE</scope>
    <source>
        <strain evidence="1">03SP1</strain>
    </source>
</reference>
<proteinExistence type="predicted"/>
<dbReference type="AlphaFoldDB" id="A0A9P7UVP9"/>
<name>A0A9P7UVP9_9AGAR</name>
<dbReference type="EMBL" id="CM032183">
    <property type="protein sequence ID" value="KAG7094636.1"/>
    <property type="molecule type" value="Genomic_DNA"/>
</dbReference>
<evidence type="ECO:0000313" key="1">
    <source>
        <dbReference type="EMBL" id="KAG7094636.1"/>
    </source>
</evidence>
<organism evidence="1 2">
    <name type="scientific">Marasmius oreades</name>
    <name type="common">fairy-ring Marasmius</name>
    <dbReference type="NCBI Taxonomy" id="181124"/>
    <lineage>
        <taxon>Eukaryota</taxon>
        <taxon>Fungi</taxon>
        <taxon>Dikarya</taxon>
        <taxon>Basidiomycota</taxon>
        <taxon>Agaricomycotina</taxon>
        <taxon>Agaricomycetes</taxon>
        <taxon>Agaricomycetidae</taxon>
        <taxon>Agaricales</taxon>
        <taxon>Marasmiineae</taxon>
        <taxon>Marasmiaceae</taxon>
        <taxon>Marasmius</taxon>
    </lineage>
</organism>
<dbReference type="RefSeq" id="XP_043011106.1">
    <property type="nucleotide sequence ID" value="XM_043150022.1"/>
</dbReference>
<sequence length="141" mass="15496">MSWTERPSAYVRGRHIITIMLTLTTIFPRVMNSDLCIAQLPVKKKVDNAFLGMISSWTISALSLELVKQSQLRSVLFGSSSATFPLLALLKCALLGYAEQILVLCALPQPISEDISKHSLIVHIGSELIVQELTLEDSLSA</sequence>
<dbReference type="KEGG" id="more:E1B28_005460"/>
<comment type="caution">
    <text evidence="1">The sequence shown here is derived from an EMBL/GenBank/DDBJ whole genome shotgun (WGS) entry which is preliminary data.</text>
</comment>
<accession>A0A9P7UVP9</accession>
<dbReference type="Proteomes" id="UP001049176">
    <property type="component" value="Chromosome 3"/>
</dbReference>
<evidence type="ECO:0000313" key="2">
    <source>
        <dbReference type="Proteomes" id="UP001049176"/>
    </source>
</evidence>